<keyword evidence="7" id="KW-0520">NAD</keyword>
<dbReference type="AlphaFoldDB" id="A0A6H1PG08"/>
<feature type="transmembrane region" description="Helical" evidence="9">
    <location>
        <begin position="104"/>
        <end position="125"/>
    </location>
</feature>
<dbReference type="EMBL" id="MN864054">
    <property type="protein sequence ID" value="QIZ12564.1"/>
    <property type="molecule type" value="Genomic_DNA"/>
</dbReference>
<feature type="transmembrane region" description="Helical" evidence="9">
    <location>
        <begin position="221"/>
        <end position="244"/>
    </location>
</feature>
<proteinExistence type="inferred from homology"/>
<keyword evidence="5 9" id="KW-1133">Transmembrane helix</keyword>
<evidence type="ECO:0000256" key="5">
    <source>
        <dbReference type="ARBA" id="ARBA00022989"/>
    </source>
</evidence>
<evidence type="ECO:0000256" key="7">
    <source>
        <dbReference type="RuleBase" id="RU000471"/>
    </source>
</evidence>
<dbReference type="PANTHER" id="PTHR11432:SF3">
    <property type="entry name" value="NADH-UBIQUINONE OXIDOREDUCTASE CHAIN 1"/>
    <property type="match status" value="1"/>
</dbReference>
<evidence type="ECO:0000256" key="2">
    <source>
        <dbReference type="ARBA" id="ARBA00010535"/>
    </source>
</evidence>
<feature type="transmembrane region" description="Helical" evidence="9">
    <location>
        <begin position="284"/>
        <end position="304"/>
    </location>
</feature>
<feature type="transmembrane region" description="Helical" evidence="9">
    <location>
        <begin position="6"/>
        <end position="25"/>
    </location>
</feature>
<feature type="transmembrane region" description="Helical" evidence="9">
    <location>
        <begin position="73"/>
        <end position="92"/>
    </location>
</feature>
<reference evidence="10" key="1">
    <citation type="journal article" date="2020" name="BMC Evol. Biol.">
        <title>A mitogenomic phylogeny of chitons (Mollusca: Polyplacophora).</title>
        <authorList>
            <person name="Irisarri I."/>
            <person name="Uribe J.E."/>
            <person name="Eernisse D.J."/>
            <person name="Zardoya R."/>
        </authorList>
    </citation>
    <scope>NUCLEOTIDE SEQUENCE</scope>
</reference>
<comment type="catalytic activity">
    <reaction evidence="8">
        <text>a ubiquinone + NADH + 5 H(+)(in) = a ubiquinol + NAD(+) + 4 H(+)(out)</text>
        <dbReference type="Rhea" id="RHEA:29091"/>
        <dbReference type="Rhea" id="RHEA-COMP:9565"/>
        <dbReference type="Rhea" id="RHEA-COMP:9566"/>
        <dbReference type="ChEBI" id="CHEBI:15378"/>
        <dbReference type="ChEBI" id="CHEBI:16389"/>
        <dbReference type="ChEBI" id="CHEBI:17976"/>
        <dbReference type="ChEBI" id="CHEBI:57540"/>
        <dbReference type="ChEBI" id="CHEBI:57945"/>
        <dbReference type="EC" id="7.1.1.2"/>
    </reaction>
</comment>
<protein>
    <recommendedName>
        <fullName evidence="3 8">NADH-ubiquinone oxidoreductase chain 1</fullName>
        <ecNumber evidence="8">7.1.1.2</ecNumber>
    </recommendedName>
</protein>
<dbReference type="Pfam" id="PF00146">
    <property type="entry name" value="NADHdh"/>
    <property type="match status" value="1"/>
</dbReference>
<keyword evidence="8 10" id="KW-0496">Mitochondrion</keyword>
<dbReference type="GO" id="GO:0003954">
    <property type="term" value="F:NADH dehydrogenase activity"/>
    <property type="evidence" value="ECO:0007669"/>
    <property type="project" value="TreeGrafter"/>
</dbReference>
<dbReference type="GO" id="GO:0008137">
    <property type="term" value="F:NADH dehydrogenase (ubiquinone) activity"/>
    <property type="evidence" value="ECO:0007669"/>
    <property type="project" value="UniProtKB-EC"/>
</dbReference>
<name>A0A6H1PG08_9MOLL</name>
<evidence type="ECO:0000256" key="1">
    <source>
        <dbReference type="ARBA" id="ARBA00004141"/>
    </source>
</evidence>
<keyword evidence="8" id="KW-0830">Ubiquinone</keyword>
<feature type="transmembrane region" description="Helical" evidence="9">
    <location>
        <begin position="146"/>
        <end position="169"/>
    </location>
</feature>
<organism evidence="10">
    <name type="scientific">Tonicia forbesii</name>
    <dbReference type="NCBI Taxonomy" id="1503220"/>
    <lineage>
        <taxon>Eukaryota</taxon>
        <taxon>Metazoa</taxon>
        <taxon>Spiralia</taxon>
        <taxon>Lophotrochozoa</taxon>
        <taxon>Mollusca</taxon>
        <taxon>Polyplacophora</taxon>
        <taxon>Neoloricata</taxon>
        <taxon>Chitonida</taxon>
        <taxon>Chitonina</taxon>
        <taxon>Chitonidae</taxon>
        <taxon>Toniciinae</taxon>
        <taxon>Tonicia</taxon>
    </lineage>
</organism>
<dbReference type="GO" id="GO:0009060">
    <property type="term" value="P:aerobic respiration"/>
    <property type="evidence" value="ECO:0007669"/>
    <property type="project" value="TreeGrafter"/>
</dbReference>
<keyword evidence="4 7" id="KW-0812">Transmembrane</keyword>
<dbReference type="PROSITE" id="PS00667">
    <property type="entry name" value="COMPLEX1_ND1_1"/>
    <property type="match status" value="1"/>
</dbReference>
<keyword evidence="6 9" id="KW-0472">Membrane</keyword>
<dbReference type="HAMAP" id="MF_01350">
    <property type="entry name" value="NDH1_NuoH"/>
    <property type="match status" value="1"/>
</dbReference>
<comment type="subcellular location">
    <subcellularLocation>
        <location evidence="1">Membrane</location>
        <topology evidence="1">Multi-pass membrane protein</topology>
    </subcellularLocation>
    <subcellularLocation>
        <location evidence="7">Mitochondrion inner membrane</location>
        <topology evidence="7">Multi-pass membrane protein</topology>
    </subcellularLocation>
</comment>
<evidence type="ECO:0000256" key="3">
    <source>
        <dbReference type="ARBA" id="ARBA00021009"/>
    </source>
</evidence>
<accession>A0A6H1PG08</accession>
<evidence type="ECO:0000256" key="4">
    <source>
        <dbReference type="ARBA" id="ARBA00022692"/>
    </source>
</evidence>
<dbReference type="PANTHER" id="PTHR11432">
    <property type="entry name" value="NADH DEHYDROGENASE SUBUNIT 1"/>
    <property type="match status" value="1"/>
</dbReference>
<evidence type="ECO:0000256" key="8">
    <source>
        <dbReference type="RuleBase" id="RU000473"/>
    </source>
</evidence>
<dbReference type="EC" id="7.1.1.2" evidence="8"/>
<dbReference type="InterPro" id="IPR001694">
    <property type="entry name" value="NADH_UbQ_OxRdtase_su1/FPO"/>
</dbReference>
<gene>
    <name evidence="10" type="primary">ND1</name>
</gene>
<feature type="transmembrane region" description="Helical" evidence="9">
    <location>
        <begin position="175"/>
        <end position="193"/>
    </location>
</feature>
<dbReference type="PROSITE" id="PS00668">
    <property type="entry name" value="COMPLEX1_ND1_2"/>
    <property type="match status" value="1"/>
</dbReference>
<dbReference type="GO" id="GO:0005743">
    <property type="term" value="C:mitochondrial inner membrane"/>
    <property type="evidence" value="ECO:0007669"/>
    <property type="project" value="UniProtKB-SubCell"/>
</dbReference>
<feature type="transmembrane region" description="Helical" evidence="9">
    <location>
        <begin position="250"/>
        <end position="272"/>
    </location>
</feature>
<evidence type="ECO:0000256" key="9">
    <source>
        <dbReference type="SAM" id="Phobius"/>
    </source>
</evidence>
<dbReference type="InterPro" id="IPR018086">
    <property type="entry name" value="NADH_UbQ_OxRdtase_su1_CS"/>
</dbReference>
<evidence type="ECO:0000256" key="6">
    <source>
        <dbReference type="ARBA" id="ARBA00023136"/>
    </source>
</evidence>
<evidence type="ECO:0000313" key="10">
    <source>
        <dbReference type="EMBL" id="QIZ12564.1"/>
    </source>
</evidence>
<comment type="similarity">
    <text evidence="2 7">Belongs to the complex I subunit 1 family.</text>
</comment>
<sequence>MAMSFLWMVISYICVLLSVAFFTLFERKGLGYIQNRKGPNKVGYGGVIQPLADALKLFMKEEAKLYVSNKGPYYFGPVLSLVLSLCLWSLYWGSFHVWSMKLGIMFFLCVSALNVYGTMISGWASNSKYSLLGALRAVAQTISYEVSLFLILLSVITLSGSFSFIKISMYQYNFWNIYIIFPIFLMWFVACIAETNRAPFDFAEGESELVSGFNIEYGGGLFALIFLAEYASILFMSMITSIFFFSSEEISVFSGVMFWMKSVFISFIFIWVRGTFPRLRYDLLMKLTWLSLLPVSLLILIWSVSFKFLSIVCSVS</sequence>
<geneLocation type="mitochondrion" evidence="10"/>